<comment type="subcellular location">
    <subcellularLocation>
        <location evidence="1">Mitochondrion</location>
    </subcellularLocation>
</comment>
<evidence type="ECO:0000256" key="6">
    <source>
        <dbReference type="SAM" id="MobiDB-lite"/>
    </source>
</evidence>
<evidence type="ECO:0000256" key="2">
    <source>
        <dbReference type="ARBA" id="ARBA00009858"/>
    </source>
</evidence>
<evidence type="ECO:0000256" key="3">
    <source>
        <dbReference type="ARBA" id="ARBA00023128"/>
    </source>
</evidence>
<dbReference type="PANTHER" id="PTHR15590:SF0">
    <property type="entry name" value="CX9C MOTIF-CONTAINING PROTEIN 4"/>
    <property type="match status" value="1"/>
</dbReference>
<dbReference type="EMBL" id="GIIL01004897">
    <property type="protein sequence ID" value="NOV48623.1"/>
    <property type="molecule type" value="Transcribed_RNA"/>
</dbReference>
<keyword evidence="4 5" id="KW-1015">Disulfide bond</keyword>
<dbReference type="InterPro" id="IPR027179">
    <property type="entry name" value="CMC4"/>
</dbReference>
<dbReference type="PROSITE" id="PS51808">
    <property type="entry name" value="CHCH"/>
    <property type="match status" value="1"/>
</dbReference>
<protein>
    <submittedName>
        <fullName evidence="7">Putative cx9c motif-containing protein 4 isoform x1</fullName>
    </submittedName>
</protein>
<evidence type="ECO:0000256" key="1">
    <source>
        <dbReference type="ARBA" id="ARBA00004173"/>
    </source>
</evidence>
<feature type="disulfide bond" evidence="5">
    <location>
        <begin position="17"/>
        <end position="28"/>
    </location>
</feature>
<name>A0A6M2DQZ0_XENCH</name>
<dbReference type="InterPro" id="IPR009069">
    <property type="entry name" value="Cys_alpha_HP_mot_SF"/>
</dbReference>
<dbReference type="PANTHER" id="PTHR15590">
    <property type="entry name" value="CX9C MOTIF-CONTAINING PROTEIN 4"/>
    <property type="match status" value="1"/>
</dbReference>
<evidence type="ECO:0000256" key="4">
    <source>
        <dbReference type="ARBA" id="ARBA00023157"/>
    </source>
</evidence>
<reference evidence="7" key="1">
    <citation type="submission" date="2020-03" db="EMBL/GenBank/DDBJ databases">
        <title>Transcriptomic Profiling of the Digestive Tract of the Rat Flea, Xenopsylla cheopis, Following Blood Feeding and Infection with Yersinia pestis.</title>
        <authorList>
            <person name="Bland D.M."/>
            <person name="Martens C.A."/>
            <person name="Virtaneva K."/>
            <person name="Kanakabandi K."/>
            <person name="Long D."/>
            <person name="Rosenke R."/>
            <person name="Saturday G.A."/>
            <person name="Hoyt F.H."/>
            <person name="Bruno D.P."/>
            <person name="Ribeiro J.M.C."/>
            <person name="Hinnebusch J."/>
        </authorList>
    </citation>
    <scope>NUCLEOTIDE SEQUENCE</scope>
</reference>
<keyword evidence="3" id="KW-0496">Mitochondrion</keyword>
<feature type="region of interest" description="Disordered" evidence="6">
    <location>
        <begin position="57"/>
        <end position="76"/>
    </location>
</feature>
<comment type="similarity">
    <text evidence="2">Belongs to the CMC4 family.</text>
</comment>
<dbReference type="AlphaFoldDB" id="A0A6M2DQZ0"/>
<dbReference type="GO" id="GO:0005758">
    <property type="term" value="C:mitochondrial intermembrane space"/>
    <property type="evidence" value="ECO:0007669"/>
    <property type="project" value="TreeGrafter"/>
</dbReference>
<organism evidence="7">
    <name type="scientific">Xenopsylla cheopis</name>
    <name type="common">Oriental rat flea</name>
    <name type="synonym">Pulex cheopis</name>
    <dbReference type="NCBI Taxonomy" id="163159"/>
    <lineage>
        <taxon>Eukaryota</taxon>
        <taxon>Metazoa</taxon>
        <taxon>Ecdysozoa</taxon>
        <taxon>Arthropoda</taxon>
        <taxon>Hexapoda</taxon>
        <taxon>Insecta</taxon>
        <taxon>Pterygota</taxon>
        <taxon>Neoptera</taxon>
        <taxon>Endopterygota</taxon>
        <taxon>Siphonaptera</taxon>
        <taxon>Pulicidae</taxon>
        <taxon>Xenopsyllinae</taxon>
        <taxon>Xenopsylla</taxon>
    </lineage>
</organism>
<accession>A0A6M2DQZ0</accession>
<dbReference type="Pfam" id="PF08991">
    <property type="entry name" value="CMC4"/>
    <property type="match status" value="1"/>
</dbReference>
<proteinExistence type="inferred from homology"/>
<feature type="disulfide bond" evidence="5">
    <location>
        <begin position="7"/>
        <end position="38"/>
    </location>
</feature>
<evidence type="ECO:0000313" key="7">
    <source>
        <dbReference type="EMBL" id="NOV48623.1"/>
    </source>
</evidence>
<sequence>MRPKDPCKANACMIQKCLNENNYQESACTEVIELMRLCCVKWGTKSFVCNGIKTEKPEGTKAEESEPEPENKTKST</sequence>
<evidence type="ECO:0000256" key="5">
    <source>
        <dbReference type="PIRSR" id="PIRSR627179-50"/>
    </source>
</evidence>
<dbReference type="Gene3D" id="1.10.287.1130">
    <property type="entry name" value="CytochromE C oxidase copper chaperone"/>
    <property type="match status" value="1"/>
</dbReference>
<dbReference type="SUPFAM" id="SSF47072">
    <property type="entry name" value="Cysteine alpha-hairpin motif"/>
    <property type="match status" value="1"/>
</dbReference>
<feature type="disulfide bond" evidence="5">
    <location>
        <begin position="39"/>
        <end position="49"/>
    </location>
</feature>